<dbReference type="Proteomes" id="UP000250744">
    <property type="component" value="Unassembled WGS sequence"/>
</dbReference>
<proteinExistence type="predicted"/>
<accession>A0A364NNA1</accession>
<sequence>MSKVAVFNQCPGSEVMAESPLAHQSSVKGGRALIVTEHAFLGHLILRGQADNESLKSAVLSVVGVELPLQPLTFVLNETTGASVQWLSPDEWLLILPAGQEYEVEQNLRQQISGHFSIVNVGGGQTLLRLKGDKVFDLLSKSCVYDVHERNFPVGKAVATTFAKATAIIRRPNEQEWELVIRRSFADYCYRWITDAGREFDLTFTV</sequence>
<dbReference type="Gene3D" id="3.30.1360.120">
    <property type="entry name" value="Probable tRNA modification gtpase trme, domain 1"/>
    <property type="match status" value="1"/>
</dbReference>
<dbReference type="OrthoDB" id="9814782at2"/>
<evidence type="ECO:0000313" key="2">
    <source>
        <dbReference type="Proteomes" id="UP000250744"/>
    </source>
</evidence>
<dbReference type="SUPFAM" id="SSF103025">
    <property type="entry name" value="Folate-binding domain"/>
    <property type="match status" value="1"/>
</dbReference>
<dbReference type="Pfam" id="PF04268">
    <property type="entry name" value="SoxG"/>
    <property type="match status" value="1"/>
</dbReference>
<dbReference type="AlphaFoldDB" id="A0A364NNA1"/>
<keyword evidence="2" id="KW-1185">Reference proteome</keyword>
<protein>
    <submittedName>
        <fullName evidence="1">Sarcosine oxidase subunit gamma</fullName>
    </submittedName>
</protein>
<organism evidence="1 2">
    <name type="scientific">Nitrincola tibetensis</name>
    <dbReference type="NCBI Taxonomy" id="2219697"/>
    <lineage>
        <taxon>Bacteria</taxon>
        <taxon>Pseudomonadati</taxon>
        <taxon>Pseudomonadota</taxon>
        <taxon>Gammaproteobacteria</taxon>
        <taxon>Oceanospirillales</taxon>
        <taxon>Oceanospirillaceae</taxon>
        <taxon>Nitrincola</taxon>
    </lineage>
</organism>
<dbReference type="InterPro" id="IPR027266">
    <property type="entry name" value="TrmE/GcvT-like"/>
</dbReference>
<dbReference type="InterPro" id="IPR007375">
    <property type="entry name" value="SoxG"/>
</dbReference>
<dbReference type="RefSeq" id="WP_112158597.1">
    <property type="nucleotide sequence ID" value="NZ_QKRX01000004.1"/>
</dbReference>
<reference evidence="1 2" key="1">
    <citation type="submission" date="2018-06" db="EMBL/GenBank/DDBJ databases">
        <title>Nitrincola tibetense sp. nov., isolated from Lake XuguoCo on Tibetan Plateau.</title>
        <authorList>
            <person name="Xing P."/>
        </authorList>
    </citation>
    <scope>NUCLEOTIDE SEQUENCE [LARGE SCALE GENOMIC DNA]</scope>
    <source>
        <strain evidence="2">xg18</strain>
    </source>
</reference>
<gene>
    <name evidence="1" type="ORF">DN062_06875</name>
</gene>
<evidence type="ECO:0000313" key="1">
    <source>
        <dbReference type="EMBL" id="RAU18492.1"/>
    </source>
</evidence>
<dbReference type="EMBL" id="QKRX01000004">
    <property type="protein sequence ID" value="RAU18492.1"/>
    <property type="molecule type" value="Genomic_DNA"/>
</dbReference>
<dbReference type="Gene3D" id="3.30.70.1520">
    <property type="entry name" value="Heterotetrameric sarcosine oxidase"/>
    <property type="match status" value="1"/>
</dbReference>
<comment type="caution">
    <text evidence="1">The sequence shown here is derived from an EMBL/GenBank/DDBJ whole genome shotgun (WGS) entry which is preliminary data.</text>
</comment>
<name>A0A364NNA1_9GAMM</name>